<evidence type="ECO:0000256" key="13">
    <source>
        <dbReference type="ARBA" id="ARBA00023098"/>
    </source>
</evidence>
<keyword evidence="9 16" id="KW-0249">Electron transport</keyword>
<evidence type="ECO:0000256" key="17">
    <source>
        <dbReference type="SAM" id="Phobius"/>
    </source>
</evidence>
<dbReference type="InterPro" id="IPR036400">
    <property type="entry name" value="Cyt_B5-like_heme/steroid_sf"/>
</dbReference>
<evidence type="ECO:0000256" key="6">
    <source>
        <dbReference type="ARBA" id="ARBA00022692"/>
    </source>
</evidence>
<dbReference type="CDD" id="cd03505">
    <property type="entry name" value="Delta9-FADS-like"/>
    <property type="match status" value="1"/>
</dbReference>
<evidence type="ECO:0000256" key="1">
    <source>
        <dbReference type="ARBA" id="ARBA00004141"/>
    </source>
</evidence>
<dbReference type="GO" id="GO:0005506">
    <property type="term" value="F:iron ion binding"/>
    <property type="evidence" value="ECO:0007669"/>
    <property type="project" value="TreeGrafter"/>
</dbReference>
<keyword evidence="8 16" id="KW-0276">Fatty acid metabolism</keyword>
<evidence type="ECO:0000256" key="3">
    <source>
        <dbReference type="ARBA" id="ARBA00022448"/>
    </source>
</evidence>
<dbReference type="Proteomes" id="UP000186594">
    <property type="component" value="Unassembled WGS sequence"/>
</dbReference>
<evidence type="ECO:0000259" key="18">
    <source>
        <dbReference type="PROSITE" id="PS50255"/>
    </source>
</evidence>
<dbReference type="PROSITE" id="PS50255">
    <property type="entry name" value="CYTOCHROME_B5_2"/>
    <property type="match status" value="1"/>
</dbReference>
<evidence type="ECO:0000256" key="12">
    <source>
        <dbReference type="ARBA" id="ARBA00023004"/>
    </source>
</evidence>
<organism evidence="19 20">
    <name type="scientific">Neolecta irregularis (strain DAH-3)</name>
    <dbReference type="NCBI Taxonomy" id="1198029"/>
    <lineage>
        <taxon>Eukaryota</taxon>
        <taxon>Fungi</taxon>
        <taxon>Dikarya</taxon>
        <taxon>Ascomycota</taxon>
        <taxon>Taphrinomycotina</taxon>
        <taxon>Neolectales</taxon>
        <taxon>Neolectaceae</taxon>
        <taxon>Neolecta</taxon>
    </lineage>
</organism>
<dbReference type="Pfam" id="PF00487">
    <property type="entry name" value="FA_desaturase"/>
    <property type="match status" value="1"/>
</dbReference>
<keyword evidence="3 16" id="KW-0813">Transport</keyword>
<dbReference type="InterPro" id="IPR015876">
    <property type="entry name" value="Acyl-CoA_DS"/>
</dbReference>
<gene>
    <name evidence="19" type="ORF">NEOLI_001699</name>
</gene>
<keyword evidence="4 16" id="KW-0444">Lipid biosynthesis</keyword>
<dbReference type="EMBL" id="LXFE01004361">
    <property type="protein sequence ID" value="OLL21732.1"/>
    <property type="molecule type" value="Genomic_DNA"/>
</dbReference>
<feature type="transmembrane region" description="Helical" evidence="17">
    <location>
        <begin position="188"/>
        <end position="209"/>
    </location>
</feature>
<accession>A0A1U7LGQ6</accession>
<keyword evidence="15 16" id="KW-0275">Fatty acid biosynthesis</keyword>
<comment type="cofactor">
    <cofactor evidence="16">
        <name>Fe(2+)</name>
        <dbReference type="ChEBI" id="CHEBI:29033"/>
    </cofactor>
    <text evidence="16">Expected to bind 2 Fe(2+) ions per subunit.</text>
</comment>
<dbReference type="Gene3D" id="3.10.120.10">
    <property type="entry name" value="Cytochrome b5-like heme/steroid binding domain"/>
    <property type="match status" value="1"/>
</dbReference>
<dbReference type="OrthoDB" id="10260134at2759"/>
<keyword evidence="11 16" id="KW-0560">Oxidoreductase</keyword>
<dbReference type="InterPro" id="IPR018506">
    <property type="entry name" value="Cyt_B5_heme-BS"/>
</dbReference>
<evidence type="ECO:0000256" key="11">
    <source>
        <dbReference type="ARBA" id="ARBA00023002"/>
    </source>
</evidence>
<evidence type="ECO:0000256" key="10">
    <source>
        <dbReference type="ARBA" id="ARBA00022989"/>
    </source>
</evidence>
<feature type="transmembrane region" description="Helical" evidence="17">
    <location>
        <begin position="45"/>
        <end position="65"/>
    </location>
</feature>
<evidence type="ECO:0000256" key="14">
    <source>
        <dbReference type="ARBA" id="ARBA00023136"/>
    </source>
</evidence>
<keyword evidence="6 17" id="KW-0812">Transmembrane</keyword>
<dbReference type="AlphaFoldDB" id="A0A1U7LGQ6"/>
<dbReference type="InterPro" id="IPR005804">
    <property type="entry name" value="FA_desaturase_dom"/>
</dbReference>
<dbReference type="PROSITE" id="PS00191">
    <property type="entry name" value="CYTOCHROME_B5_1"/>
    <property type="match status" value="1"/>
</dbReference>
<keyword evidence="5 16" id="KW-0349">Heme</keyword>
<keyword evidence="12 16" id="KW-0408">Iron</keyword>
<dbReference type="GO" id="GO:0006636">
    <property type="term" value="P:unsaturated fatty acid biosynthetic process"/>
    <property type="evidence" value="ECO:0007669"/>
    <property type="project" value="UniProtKB-UniRule"/>
</dbReference>
<dbReference type="PIRSF" id="PIRSF000345">
    <property type="entry name" value="OLE1"/>
    <property type="match status" value="1"/>
</dbReference>
<proteinExistence type="inferred from homology"/>
<dbReference type="Pfam" id="PF00173">
    <property type="entry name" value="Cyt-b5"/>
    <property type="match status" value="1"/>
</dbReference>
<dbReference type="InterPro" id="IPR001522">
    <property type="entry name" value="FADS-1_CS"/>
</dbReference>
<keyword evidence="20" id="KW-1185">Reference proteome</keyword>
<dbReference type="EC" id="1.14.19.1" evidence="16"/>
<evidence type="ECO:0000313" key="19">
    <source>
        <dbReference type="EMBL" id="OLL21732.1"/>
    </source>
</evidence>
<dbReference type="STRING" id="1198029.A0A1U7LGQ6"/>
<comment type="catalytic activity">
    <reaction evidence="16">
        <text>octadecanoyl-CoA + 2 Fe(II)-[cytochrome b5] + O2 + 2 H(+) = (9Z)-octadecenoyl-CoA + 2 Fe(III)-[cytochrome b5] + 2 H2O</text>
        <dbReference type="Rhea" id="RHEA:19721"/>
        <dbReference type="Rhea" id="RHEA-COMP:10438"/>
        <dbReference type="Rhea" id="RHEA-COMP:10439"/>
        <dbReference type="ChEBI" id="CHEBI:15377"/>
        <dbReference type="ChEBI" id="CHEBI:15378"/>
        <dbReference type="ChEBI" id="CHEBI:15379"/>
        <dbReference type="ChEBI" id="CHEBI:29033"/>
        <dbReference type="ChEBI" id="CHEBI:29034"/>
        <dbReference type="ChEBI" id="CHEBI:57387"/>
        <dbReference type="ChEBI" id="CHEBI:57394"/>
        <dbReference type="EC" id="1.14.19.1"/>
    </reaction>
</comment>
<name>A0A1U7LGQ6_NEOID</name>
<comment type="similarity">
    <text evidence="2 16">Belongs to the fatty acid desaturase type 1 family.</text>
</comment>
<dbReference type="FunFam" id="3.10.120.10:FF:000004">
    <property type="entry name" value="Acyl-CoA desaturase"/>
    <property type="match status" value="1"/>
</dbReference>
<keyword evidence="10 17" id="KW-1133">Transmembrane helix</keyword>
<evidence type="ECO:0000256" key="5">
    <source>
        <dbReference type="ARBA" id="ARBA00022617"/>
    </source>
</evidence>
<evidence type="ECO:0000256" key="9">
    <source>
        <dbReference type="ARBA" id="ARBA00022982"/>
    </source>
</evidence>
<comment type="subcellular location">
    <subcellularLocation>
        <location evidence="1">Membrane</location>
        <topology evidence="1">Multi-pass membrane protein</topology>
    </subcellularLocation>
</comment>
<comment type="function">
    <text evidence="16">Stearoyl-CoA desaturase that utilizes O(2) and electrons from reduced cytochrome b5 to introduce the first double bond into saturated fatty acyl-CoA substrates.</text>
</comment>
<dbReference type="SMART" id="SM01117">
    <property type="entry name" value="Cyt-b5"/>
    <property type="match status" value="1"/>
</dbReference>
<keyword evidence="7 16" id="KW-0479">Metal-binding</keyword>
<evidence type="ECO:0000256" key="16">
    <source>
        <dbReference type="PIRNR" id="PIRNR000345"/>
    </source>
</evidence>
<evidence type="ECO:0000256" key="4">
    <source>
        <dbReference type="ARBA" id="ARBA00022516"/>
    </source>
</evidence>
<evidence type="ECO:0000256" key="15">
    <source>
        <dbReference type="ARBA" id="ARBA00023160"/>
    </source>
</evidence>
<evidence type="ECO:0000313" key="20">
    <source>
        <dbReference type="Proteomes" id="UP000186594"/>
    </source>
</evidence>
<dbReference type="SUPFAM" id="SSF55856">
    <property type="entry name" value="Cytochrome b5-like heme/steroid binding domain"/>
    <property type="match status" value="1"/>
</dbReference>
<feature type="domain" description="Cytochrome b5 heme-binding" evidence="18">
    <location>
        <begin position="338"/>
        <end position="418"/>
    </location>
</feature>
<sequence>MSMPTSASAAASTFAAGSSPSDDHIMLELNIANQPFTLTNWYKKMNWISTIALIFPPVFGIYGFFTTPIDSRTFLWSVIWYFCTGLGITAGYHRLWAHRSYSASWPLRLALMLCGTGAVEGSIRWWSAGHRSHHRWTDTEKDPYSIRKGFFHSHIGWMMFKSDPKKKGRTNISDLNQDPIVVFQHKHYLPLMIFMSVVFPTLVSGLGWGDYRGGYFYAGLLRLVFVHHATFCVNSLAHWIGDQPFDDRHSPRDHVLTAFITMGEGYHNFHHEFPADYRNAIKWYQYDPTKWLIRVCHFVGLAFGLKQFPENEIQKGVVQQKQKMLDRCRARIDWGIPLDQLPVMEFDDFNEMAEQQNLILIGGVIHDVTNFIGVHPGGKALMKSGIGKDMTAAFNGGVYDHSNAAHNLLSQMRVGVVRGGMEVEIWKRAQREDKNVDLVRDTNGVPIIRANAHATKIPSPGTLAPAS</sequence>
<evidence type="ECO:0000256" key="2">
    <source>
        <dbReference type="ARBA" id="ARBA00009295"/>
    </source>
</evidence>
<reference evidence="19 20" key="1">
    <citation type="submission" date="2016-04" db="EMBL/GenBank/DDBJ databases">
        <title>Evolutionary innovation and constraint leading to complex multicellularity in the Ascomycota.</title>
        <authorList>
            <person name="Cisse O."/>
            <person name="Nguyen A."/>
            <person name="Hewitt D.A."/>
            <person name="Jedd G."/>
            <person name="Stajich J.E."/>
        </authorList>
    </citation>
    <scope>NUCLEOTIDE SEQUENCE [LARGE SCALE GENOMIC DNA]</scope>
    <source>
        <strain evidence="19 20">DAH-3</strain>
    </source>
</reference>
<dbReference type="InterPro" id="IPR009160">
    <property type="entry name" value="Acyl-CoA_deSatase_haem/ster-bd"/>
</dbReference>
<evidence type="ECO:0000256" key="7">
    <source>
        <dbReference type="ARBA" id="ARBA00022723"/>
    </source>
</evidence>
<feature type="transmembrane region" description="Helical" evidence="17">
    <location>
        <begin position="74"/>
        <end position="93"/>
    </location>
</feature>
<keyword evidence="13 16" id="KW-0443">Lipid metabolism</keyword>
<evidence type="ECO:0000256" key="8">
    <source>
        <dbReference type="ARBA" id="ARBA00022832"/>
    </source>
</evidence>
<dbReference type="GO" id="GO:0005789">
    <property type="term" value="C:endoplasmic reticulum membrane"/>
    <property type="evidence" value="ECO:0007669"/>
    <property type="project" value="TreeGrafter"/>
</dbReference>
<dbReference type="GO" id="GO:0020037">
    <property type="term" value="F:heme binding"/>
    <property type="evidence" value="ECO:0007669"/>
    <property type="project" value="InterPro"/>
</dbReference>
<protein>
    <recommendedName>
        <fullName evidence="16">Acyl-CoA desaturase</fullName>
        <ecNumber evidence="16">1.14.19.1</ecNumber>
    </recommendedName>
</protein>
<dbReference type="PANTHER" id="PTHR11351:SF31">
    <property type="entry name" value="DESATURASE 1, ISOFORM A-RELATED"/>
    <property type="match status" value="1"/>
</dbReference>
<comment type="caution">
    <text evidence="19">The sequence shown here is derived from an EMBL/GenBank/DDBJ whole genome shotgun (WGS) entry which is preliminary data.</text>
</comment>
<dbReference type="GO" id="GO:0004768">
    <property type="term" value="F:stearoyl-CoA 9-desaturase activity"/>
    <property type="evidence" value="ECO:0007669"/>
    <property type="project" value="UniProtKB-UniRule"/>
</dbReference>
<dbReference type="OMA" id="WNDWRGG"/>
<dbReference type="PANTHER" id="PTHR11351">
    <property type="entry name" value="ACYL-COA DESATURASE"/>
    <property type="match status" value="1"/>
</dbReference>
<dbReference type="PROSITE" id="PS00476">
    <property type="entry name" value="FATTY_ACID_DESATUR_1"/>
    <property type="match status" value="1"/>
</dbReference>
<dbReference type="InterPro" id="IPR001199">
    <property type="entry name" value="Cyt_B5-like_heme/steroid-bd"/>
</dbReference>
<dbReference type="PRINTS" id="PR00075">
    <property type="entry name" value="FACDDSATRASE"/>
</dbReference>
<keyword evidence="14 17" id="KW-0472">Membrane</keyword>